<reference evidence="6 7" key="1">
    <citation type="submission" date="2020-12" db="EMBL/GenBank/DDBJ databases">
        <title>Genome public.</title>
        <authorList>
            <person name="Sun Q."/>
        </authorList>
    </citation>
    <scope>NUCLEOTIDE SEQUENCE [LARGE SCALE GENOMIC DNA]</scope>
    <source>
        <strain evidence="6 7">CCM 8864</strain>
    </source>
</reference>
<keyword evidence="4" id="KW-0804">Transcription</keyword>
<protein>
    <recommendedName>
        <fullName evidence="5">Sugar-binding domain-containing protein</fullName>
    </recommendedName>
</protein>
<dbReference type="SUPFAM" id="SSF88659">
    <property type="entry name" value="Sigma3 and sigma4 domains of RNA polymerase sigma factors"/>
    <property type="match status" value="1"/>
</dbReference>
<evidence type="ECO:0000256" key="1">
    <source>
        <dbReference type="ARBA" id="ARBA00010466"/>
    </source>
</evidence>
<organism evidence="6 7">
    <name type="scientific">Corynebacterium marambiense</name>
    <dbReference type="NCBI Taxonomy" id="2765364"/>
    <lineage>
        <taxon>Bacteria</taxon>
        <taxon>Bacillati</taxon>
        <taxon>Actinomycetota</taxon>
        <taxon>Actinomycetes</taxon>
        <taxon>Mycobacteriales</taxon>
        <taxon>Corynebacteriaceae</taxon>
        <taxon>Corynebacterium</taxon>
    </lineage>
</organism>
<evidence type="ECO:0000256" key="3">
    <source>
        <dbReference type="ARBA" id="ARBA00023125"/>
    </source>
</evidence>
<dbReference type="SUPFAM" id="SSF100950">
    <property type="entry name" value="NagB/RpiA/CoA transferase-like"/>
    <property type="match status" value="1"/>
</dbReference>
<dbReference type="Gene3D" id="3.40.50.1360">
    <property type="match status" value="1"/>
</dbReference>
<keyword evidence="2" id="KW-0805">Transcription regulation</keyword>
<sequence length="322" mass="35597">MCADRGHSERERVEELLTVARLYYEQHLSQAEIAEQQFCSRSRVSRLLKEARERHMVRTTVHHPLEQSFELERQLRRHLGLERVFVASSSGKNTAAQDVGRLAADIIESAGHRQAVVALSNGRSVAAVVEAMPQQNWPLSVVCQMVGSYGGSEHHAVDAPDLTRRLAAQFGGGYRLLPVPIVLRSATAARWARREEMMVTTLELAARADIAVVGVGSVGQGSSSALLQRFVTPQITRELKRYNVVAHFSGHHFDVRGRHVHTALCDRTISLAPERLKKIDLPLVVAWGWEKVAAISAIARSDVNPALVTDSATAALLLDYRL</sequence>
<dbReference type="Gene3D" id="1.10.10.60">
    <property type="entry name" value="Homeodomain-like"/>
    <property type="match status" value="1"/>
</dbReference>
<dbReference type="InterPro" id="IPR013324">
    <property type="entry name" value="RNA_pol_sigma_r3/r4-like"/>
</dbReference>
<name>A0ABS0VWK5_9CORY</name>
<dbReference type="EMBL" id="JAEIOT010000007">
    <property type="protein sequence ID" value="MBI9000679.1"/>
    <property type="molecule type" value="Genomic_DNA"/>
</dbReference>
<keyword evidence="3" id="KW-0238">DNA-binding</keyword>
<dbReference type="InterPro" id="IPR051054">
    <property type="entry name" value="SorC_transcr_regulators"/>
</dbReference>
<gene>
    <name evidence="6" type="ORF">JDV76_06835</name>
</gene>
<dbReference type="Pfam" id="PF04198">
    <property type="entry name" value="Sugar-bind"/>
    <property type="match status" value="1"/>
</dbReference>
<evidence type="ECO:0000313" key="7">
    <source>
        <dbReference type="Proteomes" id="UP000625574"/>
    </source>
</evidence>
<proteinExistence type="inferred from homology"/>
<accession>A0ABS0VWK5</accession>
<evidence type="ECO:0000259" key="5">
    <source>
        <dbReference type="Pfam" id="PF04198"/>
    </source>
</evidence>
<comment type="caution">
    <text evidence="6">The sequence shown here is derived from an EMBL/GenBank/DDBJ whole genome shotgun (WGS) entry which is preliminary data.</text>
</comment>
<dbReference type="PANTHER" id="PTHR34294:SF1">
    <property type="entry name" value="TRANSCRIPTIONAL REGULATOR LSRR"/>
    <property type="match status" value="1"/>
</dbReference>
<evidence type="ECO:0000313" key="6">
    <source>
        <dbReference type="EMBL" id="MBI9000679.1"/>
    </source>
</evidence>
<dbReference type="PANTHER" id="PTHR34294">
    <property type="entry name" value="TRANSCRIPTIONAL REGULATOR-RELATED"/>
    <property type="match status" value="1"/>
</dbReference>
<evidence type="ECO:0000256" key="2">
    <source>
        <dbReference type="ARBA" id="ARBA00023015"/>
    </source>
</evidence>
<dbReference type="Proteomes" id="UP000625574">
    <property type="component" value="Unassembled WGS sequence"/>
</dbReference>
<dbReference type="InterPro" id="IPR007324">
    <property type="entry name" value="Sugar-bd_dom_put"/>
</dbReference>
<dbReference type="RefSeq" id="WP_198736104.1">
    <property type="nucleotide sequence ID" value="NZ_JAEIOT010000007.1"/>
</dbReference>
<dbReference type="InterPro" id="IPR037171">
    <property type="entry name" value="NagB/RpiA_transferase-like"/>
</dbReference>
<comment type="similarity">
    <text evidence="1">Belongs to the SorC transcriptional regulatory family.</text>
</comment>
<keyword evidence="7" id="KW-1185">Reference proteome</keyword>
<evidence type="ECO:0000256" key="4">
    <source>
        <dbReference type="ARBA" id="ARBA00023163"/>
    </source>
</evidence>
<feature type="domain" description="Sugar-binding" evidence="5">
    <location>
        <begin position="64"/>
        <end position="318"/>
    </location>
</feature>